<feature type="domain" description="Nephrocystin 3-like N-terminal" evidence="2">
    <location>
        <begin position="87"/>
        <end position="236"/>
    </location>
</feature>
<proteinExistence type="predicted"/>
<dbReference type="PANTHER" id="PTHR10039:SF14">
    <property type="entry name" value="NACHT DOMAIN-CONTAINING PROTEIN"/>
    <property type="match status" value="1"/>
</dbReference>
<dbReference type="HOGENOM" id="CLU_000288_6_10_1"/>
<dbReference type="STRING" id="685588.A0A067SAY9"/>
<keyword evidence="1" id="KW-0677">Repeat</keyword>
<dbReference type="InterPro" id="IPR027417">
    <property type="entry name" value="P-loop_NTPase"/>
</dbReference>
<sequence>MPTSMLGSHTVVTGGQFHQHIHQSSIHQHHNPVSKDPWERLLEAASPTAFHNSNDVYDPPKCHPNTRVAVLNKIMKWIRGLDPEAREALIMWLNGPAGSGKSAIARSIAERCYEEGILVASYFFARSDPTRNHGRSLIATIAYQASIRFPDIRDHLIRTIDLDPFIFTRSLDAQILALIVEPLQDRIDASAASPRIVIIDGLDECDDRTSQVKILTALSTTLRLHRFPLIFLVASRPEHDIRHSFDVGYLKEITTRLALNDDYLPSDDIQLFLQDKFTEIKETHPFKAHIPLTWPADTDMEKLVRKSSGQFVYASTVVKFIIASRHRPHMRLDIILGLRPAHREMPFAELDTLYRHILSSAEDHNSVLRILTLHFLPSYVSLDVSDIEQILSLNSGDVLWLFCDLTSLVFVEYQSDGEGMHQQELKAFHASLQDFLLDYSRSQEFYIGDPLLSAELAHLCIHYLQGK</sequence>
<protein>
    <recommendedName>
        <fullName evidence="2">Nephrocystin 3-like N-terminal domain-containing protein</fullName>
    </recommendedName>
</protein>
<dbReference type="OrthoDB" id="3027122at2759"/>
<keyword evidence="4" id="KW-1185">Reference proteome</keyword>
<reference evidence="4" key="1">
    <citation type="journal article" date="2014" name="Proc. Natl. Acad. Sci. U.S.A.">
        <title>Extensive sampling of basidiomycete genomes demonstrates inadequacy of the white-rot/brown-rot paradigm for wood decay fungi.</title>
        <authorList>
            <person name="Riley R."/>
            <person name="Salamov A.A."/>
            <person name="Brown D.W."/>
            <person name="Nagy L.G."/>
            <person name="Floudas D."/>
            <person name="Held B.W."/>
            <person name="Levasseur A."/>
            <person name="Lombard V."/>
            <person name="Morin E."/>
            <person name="Otillar R."/>
            <person name="Lindquist E.A."/>
            <person name="Sun H."/>
            <person name="LaButti K.M."/>
            <person name="Schmutz J."/>
            <person name="Jabbour D."/>
            <person name="Luo H."/>
            <person name="Baker S.E."/>
            <person name="Pisabarro A.G."/>
            <person name="Walton J.D."/>
            <person name="Blanchette R.A."/>
            <person name="Henrissat B."/>
            <person name="Martin F."/>
            <person name="Cullen D."/>
            <person name="Hibbett D.S."/>
            <person name="Grigoriev I.V."/>
        </authorList>
    </citation>
    <scope>NUCLEOTIDE SEQUENCE [LARGE SCALE GENOMIC DNA]</scope>
    <source>
        <strain evidence="4">CBS 339.88</strain>
    </source>
</reference>
<evidence type="ECO:0000256" key="1">
    <source>
        <dbReference type="ARBA" id="ARBA00022737"/>
    </source>
</evidence>
<gene>
    <name evidence="3" type="ORF">GALMADRAFT_1129990</name>
</gene>
<dbReference type="PANTHER" id="PTHR10039">
    <property type="entry name" value="AMELOGENIN"/>
    <property type="match status" value="1"/>
</dbReference>
<organism evidence="3 4">
    <name type="scientific">Galerina marginata (strain CBS 339.88)</name>
    <dbReference type="NCBI Taxonomy" id="685588"/>
    <lineage>
        <taxon>Eukaryota</taxon>
        <taxon>Fungi</taxon>
        <taxon>Dikarya</taxon>
        <taxon>Basidiomycota</taxon>
        <taxon>Agaricomycotina</taxon>
        <taxon>Agaricomycetes</taxon>
        <taxon>Agaricomycetidae</taxon>
        <taxon>Agaricales</taxon>
        <taxon>Agaricineae</taxon>
        <taxon>Strophariaceae</taxon>
        <taxon>Galerina</taxon>
    </lineage>
</organism>
<evidence type="ECO:0000313" key="3">
    <source>
        <dbReference type="EMBL" id="KDR67137.1"/>
    </source>
</evidence>
<name>A0A067SAY9_GALM3</name>
<dbReference type="AlphaFoldDB" id="A0A067SAY9"/>
<evidence type="ECO:0000313" key="4">
    <source>
        <dbReference type="Proteomes" id="UP000027222"/>
    </source>
</evidence>
<dbReference type="Gene3D" id="3.40.50.300">
    <property type="entry name" value="P-loop containing nucleotide triphosphate hydrolases"/>
    <property type="match status" value="1"/>
</dbReference>
<dbReference type="SUPFAM" id="SSF52540">
    <property type="entry name" value="P-loop containing nucleoside triphosphate hydrolases"/>
    <property type="match status" value="1"/>
</dbReference>
<dbReference type="Pfam" id="PF24883">
    <property type="entry name" value="NPHP3_N"/>
    <property type="match status" value="1"/>
</dbReference>
<evidence type="ECO:0000259" key="2">
    <source>
        <dbReference type="Pfam" id="PF24883"/>
    </source>
</evidence>
<dbReference type="InterPro" id="IPR056884">
    <property type="entry name" value="NPHP3-like_N"/>
</dbReference>
<accession>A0A067SAY9</accession>
<dbReference type="Proteomes" id="UP000027222">
    <property type="component" value="Unassembled WGS sequence"/>
</dbReference>
<dbReference type="EMBL" id="KL142417">
    <property type="protein sequence ID" value="KDR67137.1"/>
    <property type="molecule type" value="Genomic_DNA"/>
</dbReference>